<dbReference type="EMBL" id="GBRH01172491">
    <property type="protein sequence ID" value="JAE25405.1"/>
    <property type="molecule type" value="Transcribed_RNA"/>
</dbReference>
<protein>
    <submittedName>
        <fullName evidence="1">Uncharacterized protein</fullName>
    </submittedName>
</protein>
<organism evidence="1">
    <name type="scientific">Arundo donax</name>
    <name type="common">Giant reed</name>
    <name type="synonym">Donax arundinaceus</name>
    <dbReference type="NCBI Taxonomy" id="35708"/>
    <lineage>
        <taxon>Eukaryota</taxon>
        <taxon>Viridiplantae</taxon>
        <taxon>Streptophyta</taxon>
        <taxon>Embryophyta</taxon>
        <taxon>Tracheophyta</taxon>
        <taxon>Spermatophyta</taxon>
        <taxon>Magnoliopsida</taxon>
        <taxon>Liliopsida</taxon>
        <taxon>Poales</taxon>
        <taxon>Poaceae</taxon>
        <taxon>PACMAD clade</taxon>
        <taxon>Arundinoideae</taxon>
        <taxon>Arundineae</taxon>
        <taxon>Arundo</taxon>
    </lineage>
</organism>
<accession>A0A0A9GJU9</accession>
<proteinExistence type="predicted"/>
<evidence type="ECO:0000313" key="1">
    <source>
        <dbReference type="EMBL" id="JAE25405.1"/>
    </source>
</evidence>
<dbReference type="AlphaFoldDB" id="A0A0A9GJU9"/>
<name>A0A0A9GJU9_ARUDO</name>
<reference evidence="1" key="1">
    <citation type="submission" date="2014-09" db="EMBL/GenBank/DDBJ databases">
        <authorList>
            <person name="Magalhaes I.L.F."/>
            <person name="Oliveira U."/>
            <person name="Santos F.R."/>
            <person name="Vidigal T.H.D.A."/>
            <person name="Brescovit A.D."/>
            <person name="Santos A.J."/>
        </authorList>
    </citation>
    <scope>NUCLEOTIDE SEQUENCE</scope>
    <source>
        <tissue evidence="1">Shoot tissue taken approximately 20 cm above the soil surface</tissue>
    </source>
</reference>
<sequence>MQHITPWLIKLHNINKTKLVPPKQKGTWKCTTYIILAARLYIRGKANGSWLKNHPVEARVRFRASLAAMTPSENSCTILLTISVSLQRLEVDMVEPVSLRESEIPLEAIEERPHEVTTHNGSFPYRRG</sequence>
<reference evidence="1" key="2">
    <citation type="journal article" date="2015" name="Data Brief">
        <title>Shoot transcriptome of the giant reed, Arundo donax.</title>
        <authorList>
            <person name="Barrero R.A."/>
            <person name="Guerrero F.D."/>
            <person name="Moolhuijzen P."/>
            <person name="Goolsby J.A."/>
            <person name="Tidwell J."/>
            <person name="Bellgard S.E."/>
            <person name="Bellgard M.I."/>
        </authorList>
    </citation>
    <scope>NUCLEOTIDE SEQUENCE</scope>
    <source>
        <tissue evidence="1">Shoot tissue taken approximately 20 cm above the soil surface</tissue>
    </source>
</reference>